<accession>A0AC34GAW0</accession>
<evidence type="ECO:0000313" key="2">
    <source>
        <dbReference type="WBParaSite" id="ES5_v2.g26810.t1"/>
    </source>
</evidence>
<proteinExistence type="predicted"/>
<reference evidence="2" key="1">
    <citation type="submission" date="2022-11" db="UniProtKB">
        <authorList>
            <consortium name="WormBaseParasite"/>
        </authorList>
    </citation>
    <scope>IDENTIFICATION</scope>
</reference>
<name>A0AC34GAW0_9BILA</name>
<dbReference type="WBParaSite" id="ES5_v2.g26810.t1">
    <property type="protein sequence ID" value="ES5_v2.g26810.t1"/>
    <property type="gene ID" value="ES5_v2.g26810"/>
</dbReference>
<dbReference type="Proteomes" id="UP000887579">
    <property type="component" value="Unplaced"/>
</dbReference>
<protein>
    <submittedName>
        <fullName evidence="2">Uncharacterized protein</fullName>
    </submittedName>
</protein>
<evidence type="ECO:0000313" key="1">
    <source>
        <dbReference type="Proteomes" id="UP000887579"/>
    </source>
</evidence>
<organism evidence="1 2">
    <name type="scientific">Panagrolaimus sp. ES5</name>
    <dbReference type="NCBI Taxonomy" id="591445"/>
    <lineage>
        <taxon>Eukaryota</taxon>
        <taxon>Metazoa</taxon>
        <taxon>Ecdysozoa</taxon>
        <taxon>Nematoda</taxon>
        <taxon>Chromadorea</taxon>
        <taxon>Rhabditida</taxon>
        <taxon>Tylenchina</taxon>
        <taxon>Panagrolaimomorpha</taxon>
        <taxon>Panagrolaimoidea</taxon>
        <taxon>Panagrolaimidae</taxon>
        <taxon>Panagrolaimus</taxon>
    </lineage>
</organism>
<sequence>MLSGKEPYEAALRHFSHVDAVIIKNISISIVVKRHILREDLGSNVYKLPYDFSFLDDILGVVEKSNTKLDIEGYPSSAAGRKALARLTQK</sequence>